<dbReference type="Proteomes" id="UP000694941">
    <property type="component" value="Unplaced"/>
</dbReference>
<feature type="region of interest" description="Disordered" evidence="8">
    <location>
        <begin position="159"/>
        <end position="189"/>
    </location>
</feature>
<keyword evidence="9" id="KW-1185">Reference proteome</keyword>
<evidence type="ECO:0000256" key="7">
    <source>
        <dbReference type="RuleBase" id="RU367060"/>
    </source>
</evidence>
<keyword evidence="4 7" id="KW-0879">Wnt signaling pathway</keyword>
<proteinExistence type="inferred from homology"/>
<feature type="compositionally biased region" description="Polar residues" evidence="8">
    <location>
        <begin position="176"/>
        <end position="189"/>
    </location>
</feature>
<evidence type="ECO:0000256" key="2">
    <source>
        <dbReference type="ARBA" id="ARBA00022475"/>
    </source>
</evidence>
<evidence type="ECO:0000256" key="5">
    <source>
        <dbReference type="ARBA" id="ARBA00022723"/>
    </source>
</evidence>
<comment type="function">
    <text evidence="7">Cell autonomous antagonist of the canonical Wnt signaling pathway.</text>
</comment>
<keyword evidence="5" id="KW-0479">Metal-binding</keyword>
<dbReference type="PANTHER" id="PTHR22611">
    <property type="entry name" value="PROTEIN NAKED CUTICLE"/>
    <property type="match status" value="1"/>
</dbReference>
<dbReference type="InterPro" id="IPR040140">
    <property type="entry name" value="Nkd-like"/>
</dbReference>
<comment type="subcellular location">
    <subcellularLocation>
        <location evidence="7">Cell membrane</location>
    </subcellularLocation>
    <subcellularLocation>
        <location evidence="7">Cytoplasm</location>
    </subcellularLocation>
</comment>
<keyword evidence="6" id="KW-0472">Membrane</keyword>
<feature type="compositionally biased region" description="Basic residues" evidence="8">
    <location>
        <begin position="393"/>
        <end position="402"/>
    </location>
</feature>
<evidence type="ECO:0000256" key="4">
    <source>
        <dbReference type="ARBA" id="ARBA00022687"/>
    </source>
</evidence>
<evidence type="ECO:0000256" key="6">
    <source>
        <dbReference type="ARBA" id="ARBA00023136"/>
    </source>
</evidence>
<evidence type="ECO:0000256" key="1">
    <source>
        <dbReference type="ARBA" id="ARBA00007081"/>
    </source>
</evidence>
<evidence type="ECO:0000313" key="9">
    <source>
        <dbReference type="Proteomes" id="UP000694941"/>
    </source>
</evidence>
<evidence type="ECO:0000313" key="10">
    <source>
        <dbReference type="RefSeq" id="XP_013785148.1"/>
    </source>
</evidence>
<gene>
    <name evidence="10" type="primary">LOC106469223</name>
</gene>
<accession>A0ABM1BMS7</accession>
<reference evidence="10" key="1">
    <citation type="submission" date="2025-08" db="UniProtKB">
        <authorList>
            <consortium name="RefSeq"/>
        </authorList>
    </citation>
    <scope>IDENTIFICATION</scope>
    <source>
        <tissue evidence="10">Muscle</tissue>
    </source>
</reference>
<keyword evidence="3" id="KW-0963">Cytoplasm</keyword>
<organism evidence="9 10">
    <name type="scientific">Limulus polyphemus</name>
    <name type="common">Atlantic horseshoe crab</name>
    <dbReference type="NCBI Taxonomy" id="6850"/>
    <lineage>
        <taxon>Eukaryota</taxon>
        <taxon>Metazoa</taxon>
        <taxon>Ecdysozoa</taxon>
        <taxon>Arthropoda</taxon>
        <taxon>Chelicerata</taxon>
        <taxon>Merostomata</taxon>
        <taxon>Xiphosura</taxon>
        <taxon>Limulidae</taxon>
        <taxon>Limulus</taxon>
    </lineage>
</organism>
<sequence length="461" mass="53728">MEEKAEEEKSEKEEKTKFCANEISCNVSEGELEKQEFSFTLYNLDGHKNVTKDDIAGLVRSIHDTLGKSFKLPPSGNQTIKVRLAISPDSEITEEKDNTFHQSKTTIKKEPDNIKFTGNVSKQCSNHSVNTCTTYLSSSSGERENLRAKCHDVSFGVNSLPSQPSETKPNVCSPATPRTQQGVRSSSLQRQDMMEMIKESVEKICLDCSEKSKKQYCENKKNSGEDPRQKRRHRHHRSCRNYVLECCDRCNHYLDLAGIGKLRDDNHYPFSHRLYDKNHLSPRSQPNQEVTENHCNKKFNHCSHQRSKSHDANTATRLSHSHMFSDHKDDLMNLNFDLCDLLPKEKFDWERKLHHRRSKSFDVYDHLHSNTCYSPKVKPRAKGGLTTAETSPNHHHRHRHRERDRMRIMQQMNNWSERTNLGVSKENTNSNPHSSHVVIQRHEHHHFHEHVHHHYHHYLPS</sequence>
<evidence type="ECO:0000256" key="8">
    <source>
        <dbReference type="SAM" id="MobiDB-lite"/>
    </source>
</evidence>
<name>A0ABM1BMS7_LIMPO</name>
<keyword evidence="2 7" id="KW-1003">Cell membrane</keyword>
<feature type="region of interest" description="Disordered" evidence="8">
    <location>
        <begin position="374"/>
        <end position="403"/>
    </location>
</feature>
<protein>
    <recommendedName>
        <fullName evidence="7">Protein naked cuticle homolog</fullName>
    </recommendedName>
</protein>
<dbReference type="RefSeq" id="XP_013785148.1">
    <property type="nucleotide sequence ID" value="XM_013929694.2"/>
</dbReference>
<comment type="similarity">
    <text evidence="1 7">Belongs to the NKD family.</text>
</comment>
<feature type="compositionally biased region" description="Polar residues" evidence="8">
    <location>
        <begin position="159"/>
        <end position="170"/>
    </location>
</feature>
<dbReference type="GeneID" id="106469223"/>
<evidence type="ECO:0000256" key="3">
    <source>
        <dbReference type="ARBA" id="ARBA00022490"/>
    </source>
</evidence>
<dbReference type="PANTHER" id="PTHR22611:SF9">
    <property type="entry name" value="PROTEIN NAKED CUTICLE"/>
    <property type="match status" value="1"/>
</dbReference>